<organism evidence="1 2">
    <name type="scientific">Candidatus Endolissoclinum faulkneri L2</name>
    <dbReference type="NCBI Taxonomy" id="1193729"/>
    <lineage>
        <taxon>Bacteria</taxon>
        <taxon>Pseudomonadati</taxon>
        <taxon>Pseudomonadota</taxon>
        <taxon>Alphaproteobacteria</taxon>
        <taxon>Rhodospirillales</taxon>
        <taxon>Rhodospirillaceae</taxon>
        <taxon>Candidatus Endolissoclinum</taxon>
    </lineage>
</organism>
<accession>K7Z3H0</accession>
<dbReference type="KEGG" id="thal:A1OE_321"/>
<reference evidence="1 2" key="1">
    <citation type="journal article" date="2012" name="Proc. Natl. Acad. Sci. U.S.A.">
        <title>Genome streamlining and chemical defense in a coral reef symbiosis.</title>
        <authorList>
            <person name="Kwan J.C."/>
            <person name="Donia M.S."/>
            <person name="Han A.W."/>
            <person name="Hirose E."/>
            <person name="Haygood M.G."/>
            <person name="Schmidt E.W."/>
        </authorList>
    </citation>
    <scope>NUCLEOTIDE SEQUENCE [LARGE SCALE GENOMIC DNA]</scope>
    <source>
        <strain evidence="1 2">L2</strain>
    </source>
</reference>
<evidence type="ECO:0000313" key="2">
    <source>
        <dbReference type="Proteomes" id="UP000010077"/>
    </source>
</evidence>
<dbReference type="Proteomes" id="UP000010077">
    <property type="component" value="Chromosome"/>
</dbReference>
<evidence type="ECO:0000313" key="1">
    <source>
        <dbReference type="EMBL" id="AFX98518.1"/>
    </source>
</evidence>
<dbReference type="HOGENOM" id="CLU_3325982_0_0_5"/>
<proteinExistence type="predicted"/>
<dbReference type="AlphaFoldDB" id="K7Z3H0"/>
<dbReference type="EMBL" id="CP003539">
    <property type="protein sequence ID" value="AFX98518.1"/>
    <property type="molecule type" value="Genomic_DNA"/>
</dbReference>
<protein>
    <submittedName>
        <fullName evidence="1">Uncharacterized protein</fullName>
    </submittedName>
</protein>
<keyword evidence="2" id="KW-1185">Reference proteome</keyword>
<name>K7Z3H0_9PROT</name>
<gene>
    <name evidence="1" type="ORF">A1OE_321</name>
</gene>
<sequence>MSSNILKNLNSRNTNAYYQYYYLYYTKTVIVHSVSKPN</sequence>